<dbReference type="GO" id="GO:0016491">
    <property type="term" value="F:oxidoreductase activity"/>
    <property type="evidence" value="ECO:0007669"/>
    <property type="project" value="UniProtKB-KW"/>
</dbReference>
<dbReference type="Proteomes" id="UP000799770">
    <property type="component" value="Unassembled WGS sequence"/>
</dbReference>
<dbReference type="AlphaFoldDB" id="A0A6A5ZML5"/>
<keyword evidence="1" id="KW-0560">Oxidoreductase</keyword>
<dbReference type="OrthoDB" id="412788at2759"/>
<protein>
    <submittedName>
        <fullName evidence="3">Uncharacterized protein</fullName>
    </submittedName>
</protein>
<organism evidence="3 4">
    <name type="scientific">Lophiotrema nucula</name>
    <dbReference type="NCBI Taxonomy" id="690887"/>
    <lineage>
        <taxon>Eukaryota</taxon>
        <taxon>Fungi</taxon>
        <taxon>Dikarya</taxon>
        <taxon>Ascomycota</taxon>
        <taxon>Pezizomycotina</taxon>
        <taxon>Dothideomycetes</taxon>
        <taxon>Pleosporomycetidae</taxon>
        <taxon>Pleosporales</taxon>
        <taxon>Lophiotremataceae</taxon>
        <taxon>Lophiotrema</taxon>
    </lineage>
</organism>
<evidence type="ECO:0000256" key="1">
    <source>
        <dbReference type="ARBA" id="ARBA00023002"/>
    </source>
</evidence>
<proteinExistence type="inferred from homology"/>
<gene>
    <name evidence="3" type="ORF">BDV96DRAFT_641935</name>
</gene>
<evidence type="ECO:0000313" key="3">
    <source>
        <dbReference type="EMBL" id="KAF2120077.1"/>
    </source>
</evidence>
<dbReference type="PANTHER" id="PTHR34598">
    <property type="entry name" value="BLL6449 PROTEIN"/>
    <property type="match status" value="1"/>
</dbReference>
<evidence type="ECO:0000313" key="4">
    <source>
        <dbReference type="Proteomes" id="UP000799770"/>
    </source>
</evidence>
<dbReference type="InterPro" id="IPR044053">
    <property type="entry name" value="AsaB-like"/>
</dbReference>
<dbReference type="PANTHER" id="PTHR34598:SF3">
    <property type="entry name" value="OXIDOREDUCTASE AN1597"/>
    <property type="match status" value="1"/>
</dbReference>
<reference evidence="3" key="1">
    <citation type="journal article" date="2020" name="Stud. Mycol.">
        <title>101 Dothideomycetes genomes: a test case for predicting lifestyles and emergence of pathogens.</title>
        <authorList>
            <person name="Haridas S."/>
            <person name="Albert R."/>
            <person name="Binder M."/>
            <person name="Bloem J."/>
            <person name="Labutti K."/>
            <person name="Salamov A."/>
            <person name="Andreopoulos B."/>
            <person name="Baker S."/>
            <person name="Barry K."/>
            <person name="Bills G."/>
            <person name="Bluhm B."/>
            <person name="Cannon C."/>
            <person name="Castanera R."/>
            <person name="Culley D."/>
            <person name="Daum C."/>
            <person name="Ezra D."/>
            <person name="Gonzalez J."/>
            <person name="Henrissat B."/>
            <person name="Kuo A."/>
            <person name="Liang C."/>
            <person name="Lipzen A."/>
            <person name="Lutzoni F."/>
            <person name="Magnuson J."/>
            <person name="Mondo S."/>
            <person name="Nolan M."/>
            <person name="Ohm R."/>
            <person name="Pangilinan J."/>
            <person name="Park H.-J."/>
            <person name="Ramirez L."/>
            <person name="Alfaro M."/>
            <person name="Sun H."/>
            <person name="Tritt A."/>
            <person name="Yoshinaga Y."/>
            <person name="Zwiers L.-H."/>
            <person name="Turgeon B."/>
            <person name="Goodwin S."/>
            <person name="Spatafora J."/>
            <person name="Crous P."/>
            <person name="Grigoriev I."/>
        </authorList>
    </citation>
    <scope>NUCLEOTIDE SEQUENCE</scope>
    <source>
        <strain evidence="3">CBS 627.86</strain>
    </source>
</reference>
<evidence type="ECO:0000256" key="2">
    <source>
        <dbReference type="ARBA" id="ARBA00023604"/>
    </source>
</evidence>
<dbReference type="NCBIfam" id="NF041278">
    <property type="entry name" value="CmcJ_NvfI_EfuI"/>
    <property type="match status" value="1"/>
</dbReference>
<sequence>MLPQKELDVPMHFLDKSDLWDTVKPYTLQYYPKEDFPRDNLLHSPYTVQVKSMREIHPTSLDNQGFEVHRLVSQMQYEDFTDEAKIEETYCKELEKHFVEALGAKHVRALDYQIRRKLPGFPYFGGKLPPTPQPSLLTHVDVTPDAAATIVRELYGDTAETIMKNRYEIITVWKPCRTPVQDWPLAVCDANSVDEDDLVPTDVIYPKWVAENCMVRFNAKQKWYWLPDQQDDELLVFKAYDSGQRTSWPCPHGAFRLPDSAETALPRESIDVRLLVMYADTNYPAREPWSSP</sequence>
<name>A0A6A5ZML5_9PLEO</name>
<accession>A0A6A5ZML5</accession>
<comment type="similarity">
    <text evidence="2">Belongs to the asaB hydroxylase/desaturase family.</text>
</comment>
<keyword evidence="4" id="KW-1185">Reference proteome</keyword>
<dbReference type="EMBL" id="ML977314">
    <property type="protein sequence ID" value="KAF2120077.1"/>
    <property type="molecule type" value="Genomic_DNA"/>
</dbReference>